<reference evidence="2" key="1">
    <citation type="journal article" date="2021" name="Environ. Microbiol.">
        <title>Cryptic niche differentiation of novel sediment ecotypes of Rugeria pomeroyi correlates with nitrate respiration.</title>
        <authorList>
            <person name="Lin X."/>
            <person name="McNichol J."/>
            <person name="Chu X."/>
            <person name="Qian Y."/>
            <person name="Luo H."/>
        </authorList>
    </citation>
    <scope>NUCLEOTIDE SEQUENCE</scope>
    <source>
        <strain evidence="2">SZCCDBB064</strain>
    </source>
</reference>
<protein>
    <submittedName>
        <fullName evidence="2">Aspartate/glutamate racemase family protein</fullName>
    </submittedName>
</protein>
<proteinExistence type="predicted"/>
<organism evidence="2 3">
    <name type="scientific">Ruegeria pomeroyi</name>
    <dbReference type="NCBI Taxonomy" id="89184"/>
    <lineage>
        <taxon>Bacteria</taxon>
        <taxon>Pseudomonadati</taxon>
        <taxon>Pseudomonadota</taxon>
        <taxon>Alphaproteobacteria</taxon>
        <taxon>Rhodobacterales</taxon>
        <taxon>Roseobacteraceae</taxon>
        <taxon>Ruegeria</taxon>
    </lineage>
</organism>
<accession>A0A9Q3WME4</accession>
<name>A0A9Q3WME4_9RHOB</name>
<evidence type="ECO:0000256" key="1">
    <source>
        <dbReference type="ARBA" id="ARBA00023235"/>
    </source>
</evidence>
<sequence length="248" mass="26243">MKKIGILGGVGWPSTIDYYRAIAQGAGRFFAARGHDTPLPIPPMTIESVTQAQTRALRGRPGDEASWSGFDAVFRNALLTLQGAGCDFAVIASNTPHARLHAIRRGVDMPVLSIFDATARATAETGSARALVLGTAVTMQARDYANALAPVGVMANPPLPFEDIAEMQALIDEDLYAGVSENARPRLLAFCDRHAEPGTAILLACTELPLAFPDHVDDITFRAGGHLFVNPSAAHVAAALDMALADEV</sequence>
<evidence type="ECO:0000313" key="2">
    <source>
        <dbReference type="EMBL" id="MCE8538761.1"/>
    </source>
</evidence>
<comment type="caution">
    <text evidence="2">The sequence shown here is derived from an EMBL/GenBank/DDBJ whole genome shotgun (WGS) entry which is preliminary data.</text>
</comment>
<keyword evidence="1" id="KW-0413">Isomerase</keyword>
<gene>
    <name evidence="2" type="ORF">KBY27_15020</name>
</gene>
<dbReference type="Pfam" id="PF01177">
    <property type="entry name" value="Asp_Glu_race"/>
    <property type="match status" value="1"/>
</dbReference>
<dbReference type="EMBL" id="JAGQAF010000009">
    <property type="protein sequence ID" value="MCE8538761.1"/>
    <property type="molecule type" value="Genomic_DNA"/>
</dbReference>
<dbReference type="Gene3D" id="3.40.50.1860">
    <property type="match status" value="2"/>
</dbReference>
<dbReference type="InterPro" id="IPR001920">
    <property type="entry name" value="Asp/Glu_race"/>
</dbReference>
<dbReference type="RefSeq" id="WP_234220629.1">
    <property type="nucleotide sequence ID" value="NZ_JAGQAF010000009.1"/>
</dbReference>
<dbReference type="PANTHER" id="PTHR21198">
    <property type="entry name" value="GLUTAMATE RACEMASE"/>
    <property type="match status" value="1"/>
</dbReference>
<dbReference type="GO" id="GO:0047661">
    <property type="term" value="F:amino-acid racemase activity"/>
    <property type="evidence" value="ECO:0007669"/>
    <property type="project" value="InterPro"/>
</dbReference>
<dbReference type="Proteomes" id="UP000813672">
    <property type="component" value="Unassembled WGS sequence"/>
</dbReference>
<dbReference type="PANTHER" id="PTHR21198:SF7">
    <property type="entry name" value="ASPARTATE-GLUTAMATE RACEMASE FAMILY"/>
    <property type="match status" value="1"/>
</dbReference>
<dbReference type="SUPFAM" id="SSF53681">
    <property type="entry name" value="Aspartate/glutamate racemase"/>
    <property type="match status" value="2"/>
</dbReference>
<dbReference type="AlphaFoldDB" id="A0A9Q3WME4"/>
<evidence type="ECO:0000313" key="3">
    <source>
        <dbReference type="Proteomes" id="UP000813672"/>
    </source>
</evidence>
<dbReference type="InterPro" id="IPR015942">
    <property type="entry name" value="Asp/Glu/hydantoin_racemase"/>
</dbReference>